<dbReference type="PANTHER" id="PTHR30055:SF234">
    <property type="entry name" value="HTH-TYPE TRANSCRIPTIONAL REGULATOR BETI"/>
    <property type="match status" value="1"/>
</dbReference>
<evidence type="ECO:0000259" key="5">
    <source>
        <dbReference type="PROSITE" id="PS50977"/>
    </source>
</evidence>
<reference evidence="6 7" key="1">
    <citation type="submission" date="2019-09" db="EMBL/GenBank/DDBJ databases">
        <title>Actinomadura physcomitrii sp. nov., a novel actinomycete isolated from moss [Physcomitrium sphaericum (Ludw) Fuernr].</title>
        <authorList>
            <person name="Liu C."/>
            <person name="Zhuang X."/>
        </authorList>
    </citation>
    <scope>NUCLEOTIDE SEQUENCE [LARGE SCALE GENOMIC DNA]</scope>
    <source>
        <strain evidence="6 7">CYP1-1B</strain>
    </source>
</reference>
<dbReference type="Pfam" id="PF00440">
    <property type="entry name" value="TetR_N"/>
    <property type="match status" value="1"/>
</dbReference>
<gene>
    <name evidence="6" type="ORF">F9B16_12300</name>
</gene>
<dbReference type="RefSeq" id="WP_151540160.1">
    <property type="nucleotide sequence ID" value="NZ_WBMR01000026.1"/>
</dbReference>
<keyword evidence="7" id="KW-1185">Reference proteome</keyword>
<evidence type="ECO:0000313" key="6">
    <source>
        <dbReference type="EMBL" id="KAB2383431.1"/>
    </source>
</evidence>
<dbReference type="AlphaFoldDB" id="A0A6L3VYT5"/>
<keyword evidence="3" id="KW-0804">Transcription</keyword>
<dbReference type="PANTHER" id="PTHR30055">
    <property type="entry name" value="HTH-TYPE TRANSCRIPTIONAL REGULATOR RUTR"/>
    <property type="match status" value="1"/>
</dbReference>
<dbReference type="InterPro" id="IPR001647">
    <property type="entry name" value="HTH_TetR"/>
</dbReference>
<comment type="caution">
    <text evidence="6">The sequence shown here is derived from an EMBL/GenBank/DDBJ whole genome shotgun (WGS) entry which is preliminary data.</text>
</comment>
<feature type="DNA-binding region" description="H-T-H motif" evidence="4">
    <location>
        <begin position="29"/>
        <end position="48"/>
    </location>
</feature>
<dbReference type="PRINTS" id="PR00455">
    <property type="entry name" value="HTHTETR"/>
</dbReference>
<dbReference type="Gene3D" id="1.10.357.10">
    <property type="entry name" value="Tetracycline Repressor, domain 2"/>
    <property type="match status" value="1"/>
</dbReference>
<evidence type="ECO:0000313" key="7">
    <source>
        <dbReference type="Proteomes" id="UP000483004"/>
    </source>
</evidence>
<name>A0A6L3VYT5_9ACTN</name>
<dbReference type="GO" id="GO:0000976">
    <property type="term" value="F:transcription cis-regulatory region binding"/>
    <property type="evidence" value="ECO:0007669"/>
    <property type="project" value="TreeGrafter"/>
</dbReference>
<sequence>MGRPPRHDRDRLLDAAVDLACEDGPAAVTVAAVARAAGAPSGSVYHRFPSAAALLAALWLRTLERFQDGFVAAASGEPAEEAVAAAARHVVAWSRSHPREAQVLFYGPRAFGRSSWPAAEADRFDAGNRRVRTALTGLAARLGRPDEVDRIVLATVDVPYGLVGRHLRAGTPIPASAEDLVADAATALLQSQRKGDPHTAPHT</sequence>
<dbReference type="InterPro" id="IPR009057">
    <property type="entry name" value="Homeodomain-like_sf"/>
</dbReference>
<dbReference type="InterPro" id="IPR050109">
    <property type="entry name" value="HTH-type_TetR-like_transc_reg"/>
</dbReference>
<keyword evidence="1" id="KW-0805">Transcription regulation</keyword>
<protein>
    <submittedName>
        <fullName evidence="6">TetR family transcriptional regulator</fullName>
    </submittedName>
</protein>
<evidence type="ECO:0000256" key="3">
    <source>
        <dbReference type="ARBA" id="ARBA00023163"/>
    </source>
</evidence>
<dbReference type="GO" id="GO:0003700">
    <property type="term" value="F:DNA-binding transcription factor activity"/>
    <property type="evidence" value="ECO:0007669"/>
    <property type="project" value="TreeGrafter"/>
</dbReference>
<dbReference type="Proteomes" id="UP000483004">
    <property type="component" value="Unassembled WGS sequence"/>
</dbReference>
<accession>A0A6L3VYT5</accession>
<evidence type="ECO:0000256" key="4">
    <source>
        <dbReference type="PROSITE-ProRule" id="PRU00335"/>
    </source>
</evidence>
<evidence type="ECO:0000256" key="2">
    <source>
        <dbReference type="ARBA" id="ARBA00023125"/>
    </source>
</evidence>
<dbReference type="PROSITE" id="PS50977">
    <property type="entry name" value="HTH_TETR_2"/>
    <property type="match status" value="1"/>
</dbReference>
<proteinExistence type="predicted"/>
<organism evidence="6 7">
    <name type="scientific">Actinomadura montaniterrae</name>
    <dbReference type="NCBI Taxonomy" id="1803903"/>
    <lineage>
        <taxon>Bacteria</taxon>
        <taxon>Bacillati</taxon>
        <taxon>Actinomycetota</taxon>
        <taxon>Actinomycetes</taxon>
        <taxon>Streptosporangiales</taxon>
        <taxon>Thermomonosporaceae</taxon>
        <taxon>Actinomadura</taxon>
    </lineage>
</organism>
<dbReference type="OrthoDB" id="8701707at2"/>
<dbReference type="SUPFAM" id="SSF46689">
    <property type="entry name" value="Homeodomain-like"/>
    <property type="match status" value="1"/>
</dbReference>
<evidence type="ECO:0000256" key="1">
    <source>
        <dbReference type="ARBA" id="ARBA00023015"/>
    </source>
</evidence>
<keyword evidence="2 4" id="KW-0238">DNA-binding</keyword>
<feature type="domain" description="HTH tetR-type" evidence="5">
    <location>
        <begin position="6"/>
        <end position="66"/>
    </location>
</feature>
<dbReference type="EMBL" id="WBMR01000026">
    <property type="protein sequence ID" value="KAB2383431.1"/>
    <property type="molecule type" value="Genomic_DNA"/>
</dbReference>